<dbReference type="RefSeq" id="WP_285573645.1">
    <property type="nucleotide sequence ID" value="NZ_BSTK01000005.1"/>
</dbReference>
<dbReference type="InterPro" id="IPR050979">
    <property type="entry name" value="LD-transpeptidase"/>
</dbReference>
<dbReference type="GO" id="GO:0018104">
    <property type="term" value="P:peptidoglycan-protein cross-linking"/>
    <property type="evidence" value="ECO:0007669"/>
    <property type="project" value="TreeGrafter"/>
</dbReference>
<evidence type="ECO:0000256" key="7">
    <source>
        <dbReference type="SAM" id="SignalP"/>
    </source>
</evidence>
<dbReference type="GO" id="GO:0016740">
    <property type="term" value="F:transferase activity"/>
    <property type="evidence" value="ECO:0007669"/>
    <property type="project" value="UniProtKB-KW"/>
</dbReference>
<evidence type="ECO:0000256" key="2">
    <source>
        <dbReference type="ARBA" id="ARBA00022679"/>
    </source>
</evidence>
<comment type="caution">
    <text evidence="9">The sequence shown here is derived from an EMBL/GenBank/DDBJ whole genome shotgun (WGS) entry which is preliminary data.</text>
</comment>
<keyword evidence="3 6" id="KW-0133">Cell shape</keyword>
<keyword evidence="4 6" id="KW-0573">Peptidoglycan synthesis</keyword>
<evidence type="ECO:0000256" key="3">
    <source>
        <dbReference type="ARBA" id="ARBA00022960"/>
    </source>
</evidence>
<dbReference type="Gene3D" id="1.10.101.10">
    <property type="entry name" value="PGBD-like superfamily/PGBD"/>
    <property type="match status" value="1"/>
</dbReference>
<dbReference type="GO" id="GO:0071555">
    <property type="term" value="P:cell wall organization"/>
    <property type="evidence" value="ECO:0007669"/>
    <property type="project" value="UniProtKB-UniRule"/>
</dbReference>
<protein>
    <submittedName>
        <fullName evidence="9">Peptidoglycan-binding protein</fullName>
    </submittedName>
</protein>
<feature type="chain" id="PRO_5040848248" evidence="7">
    <location>
        <begin position="25"/>
        <end position="239"/>
    </location>
</feature>
<dbReference type="Pfam" id="PF01471">
    <property type="entry name" value="PG_binding_1"/>
    <property type="match status" value="1"/>
</dbReference>
<keyword evidence="5 6" id="KW-0961">Cell wall biogenesis/degradation</keyword>
<comment type="pathway">
    <text evidence="1 6">Cell wall biogenesis; peptidoglycan biosynthesis.</text>
</comment>
<dbReference type="InterPro" id="IPR005490">
    <property type="entry name" value="LD_TPept_cat_dom"/>
</dbReference>
<dbReference type="AlphaFoldDB" id="A0A9W6S5I7"/>
<accession>A0A9W6S5I7</accession>
<feature type="active site" description="Nucleophile" evidence="6">
    <location>
        <position position="214"/>
    </location>
</feature>
<feature type="active site" description="Proton donor/acceptor" evidence="6">
    <location>
        <position position="200"/>
    </location>
</feature>
<evidence type="ECO:0000313" key="9">
    <source>
        <dbReference type="EMBL" id="GLY86112.1"/>
    </source>
</evidence>
<feature type="signal peptide" evidence="7">
    <location>
        <begin position="1"/>
        <end position="24"/>
    </location>
</feature>
<feature type="domain" description="L,D-TPase catalytic" evidence="8">
    <location>
        <begin position="121"/>
        <end position="238"/>
    </location>
</feature>
<dbReference type="CDD" id="cd16913">
    <property type="entry name" value="YkuD_like"/>
    <property type="match status" value="1"/>
</dbReference>
<proteinExistence type="predicted"/>
<dbReference type="InterPro" id="IPR002477">
    <property type="entry name" value="Peptidoglycan-bd-like"/>
</dbReference>
<dbReference type="SUPFAM" id="SSF47090">
    <property type="entry name" value="PGBD-like"/>
    <property type="match status" value="1"/>
</dbReference>
<dbReference type="PANTHER" id="PTHR30582">
    <property type="entry name" value="L,D-TRANSPEPTIDASE"/>
    <property type="match status" value="1"/>
</dbReference>
<dbReference type="PROSITE" id="PS52029">
    <property type="entry name" value="LD_TPASE"/>
    <property type="match status" value="1"/>
</dbReference>
<dbReference type="PANTHER" id="PTHR30582:SF2">
    <property type="entry name" value="L,D-TRANSPEPTIDASE YCIB-RELATED"/>
    <property type="match status" value="1"/>
</dbReference>
<evidence type="ECO:0000256" key="6">
    <source>
        <dbReference type="PROSITE-ProRule" id="PRU01373"/>
    </source>
</evidence>
<dbReference type="Proteomes" id="UP001165074">
    <property type="component" value="Unassembled WGS sequence"/>
</dbReference>
<reference evidence="9" key="1">
    <citation type="submission" date="2023-03" db="EMBL/GenBank/DDBJ databases">
        <title>Actinoallomurus iriomotensis NBRC 103684.</title>
        <authorList>
            <person name="Ichikawa N."/>
            <person name="Sato H."/>
            <person name="Tonouchi N."/>
        </authorList>
    </citation>
    <scope>NUCLEOTIDE SEQUENCE</scope>
    <source>
        <strain evidence="9">NBRC 103684</strain>
    </source>
</reference>
<evidence type="ECO:0000256" key="1">
    <source>
        <dbReference type="ARBA" id="ARBA00004752"/>
    </source>
</evidence>
<evidence type="ECO:0000256" key="5">
    <source>
        <dbReference type="ARBA" id="ARBA00023316"/>
    </source>
</evidence>
<keyword evidence="7" id="KW-0732">Signal</keyword>
<evidence type="ECO:0000256" key="4">
    <source>
        <dbReference type="ARBA" id="ARBA00022984"/>
    </source>
</evidence>
<gene>
    <name evidence="9" type="ORF">Airi02_040410</name>
</gene>
<dbReference type="GO" id="GO:0071972">
    <property type="term" value="F:peptidoglycan L,D-transpeptidase activity"/>
    <property type="evidence" value="ECO:0007669"/>
    <property type="project" value="TreeGrafter"/>
</dbReference>
<name>A0A9W6S5I7_9ACTN</name>
<keyword evidence="2" id="KW-0808">Transferase</keyword>
<evidence type="ECO:0000313" key="10">
    <source>
        <dbReference type="Proteomes" id="UP001165074"/>
    </source>
</evidence>
<sequence>MQVSLRRTVALAAMSASVVVPALAAPATASPARASLQAAAIPTMQFGDRGPAVKQLQERLKAMHYDPGTIDGIWGNNTSVAVWAFQKVNHISPASRVGSQTKAALAHPRTPAPLVPKGAKNRAEVDIKHQLLYIYKSGRLVLTSHISSGSEKRYYSQGHWSVAHTPRGNFSVYRKAAGWETSPLGKLYKANYFRGGYAIHGEPEVPLHPASHGCVRVPMHTSNIVAALLPIGTRVYVRG</sequence>
<keyword evidence="10" id="KW-1185">Reference proteome</keyword>
<dbReference type="InterPro" id="IPR038063">
    <property type="entry name" value="Transpep_catalytic_dom"/>
</dbReference>
<dbReference type="EMBL" id="BSTK01000005">
    <property type="protein sequence ID" value="GLY86112.1"/>
    <property type="molecule type" value="Genomic_DNA"/>
</dbReference>
<dbReference type="InterPro" id="IPR036365">
    <property type="entry name" value="PGBD-like_sf"/>
</dbReference>
<dbReference type="SUPFAM" id="SSF141523">
    <property type="entry name" value="L,D-transpeptidase catalytic domain-like"/>
    <property type="match status" value="1"/>
</dbReference>
<dbReference type="GO" id="GO:0005576">
    <property type="term" value="C:extracellular region"/>
    <property type="evidence" value="ECO:0007669"/>
    <property type="project" value="TreeGrafter"/>
</dbReference>
<dbReference type="Gene3D" id="2.40.440.10">
    <property type="entry name" value="L,D-transpeptidase catalytic domain-like"/>
    <property type="match status" value="1"/>
</dbReference>
<dbReference type="GO" id="GO:0008360">
    <property type="term" value="P:regulation of cell shape"/>
    <property type="evidence" value="ECO:0007669"/>
    <property type="project" value="UniProtKB-UniRule"/>
</dbReference>
<evidence type="ECO:0000259" key="8">
    <source>
        <dbReference type="PROSITE" id="PS52029"/>
    </source>
</evidence>
<dbReference type="InterPro" id="IPR036366">
    <property type="entry name" value="PGBDSf"/>
</dbReference>
<dbReference type="Pfam" id="PF03734">
    <property type="entry name" value="YkuD"/>
    <property type="match status" value="1"/>
</dbReference>
<organism evidence="9 10">
    <name type="scientific">Actinoallomurus iriomotensis</name>
    <dbReference type="NCBI Taxonomy" id="478107"/>
    <lineage>
        <taxon>Bacteria</taxon>
        <taxon>Bacillati</taxon>
        <taxon>Actinomycetota</taxon>
        <taxon>Actinomycetes</taxon>
        <taxon>Streptosporangiales</taxon>
        <taxon>Thermomonosporaceae</taxon>
        <taxon>Actinoallomurus</taxon>
    </lineage>
</organism>